<feature type="transmembrane region" description="Helical" evidence="7">
    <location>
        <begin position="25"/>
        <end position="47"/>
    </location>
</feature>
<evidence type="ECO:0000256" key="4">
    <source>
        <dbReference type="ARBA" id="ARBA00022692"/>
    </source>
</evidence>
<evidence type="ECO:0000256" key="3">
    <source>
        <dbReference type="ARBA" id="ARBA00022475"/>
    </source>
</evidence>
<evidence type="ECO:0000256" key="2">
    <source>
        <dbReference type="ARBA" id="ARBA00022448"/>
    </source>
</evidence>
<keyword evidence="10" id="KW-1185">Reference proteome</keyword>
<keyword evidence="5 7" id="KW-1133">Transmembrane helix</keyword>
<dbReference type="InterPro" id="IPR000515">
    <property type="entry name" value="MetI-like"/>
</dbReference>
<feature type="transmembrane region" description="Helical" evidence="7">
    <location>
        <begin position="124"/>
        <end position="143"/>
    </location>
</feature>
<organism evidence="9 10">
    <name type="scientific">Streptomyces daliensis</name>
    <dbReference type="NCBI Taxonomy" id="299421"/>
    <lineage>
        <taxon>Bacteria</taxon>
        <taxon>Bacillati</taxon>
        <taxon>Actinomycetota</taxon>
        <taxon>Actinomycetes</taxon>
        <taxon>Kitasatosporales</taxon>
        <taxon>Streptomycetaceae</taxon>
        <taxon>Streptomyces</taxon>
    </lineage>
</organism>
<dbReference type="GO" id="GO:0005886">
    <property type="term" value="C:plasma membrane"/>
    <property type="evidence" value="ECO:0007669"/>
    <property type="project" value="UniProtKB-SubCell"/>
</dbReference>
<reference evidence="9" key="1">
    <citation type="submission" date="2021-04" db="EMBL/GenBank/DDBJ databases">
        <title>Sequencing of actinobacteria type strains.</title>
        <authorList>
            <person name="Nguyen G.-S."/>
            <person name="Wentzel A."/>
        </authorList>
    </citation>
    <scope>NUCLEOTIDE SEQUENCE</scope>
    <source>
        <strain evidence="9">DSM 42095</strain>
    </source>
</reference>
<dbReference type="PROSITE" id="PS50928">
    <property type="entry name" value="ABC_TM1"/>
    <property type="match status" value="1"/>
</dbReference>
<evidence type="ECO:0000256" key="6">
    <source>
        <dbReference type="ARBA" id="ARBA00023136"/>
    </source>
</evidence>
<accession>A0A8T4III6</accession>
<evidence type="ECO:0000256" key="1">
    <source>
        <dbReference type="ARBA" id="ARBA00004651"/>
    </source>
</evidence>
<feature type="transmembrane region" description="Helical" evidence="7">
    <location>
        <begin position="254"/>
        <end position="275"/>
    </location>
</feature>
<feature type="transmembrane region" description="Helical" evidence="7">
    <location>
        <begin position="155"/>
        <end position="177"/>
    </location>
</feature>
<feature type="domain" description="ABC transmembrane type-1" evidence="8">
    <location>
        <begin position="86"/>
        <end position="278"/>
    </location>
</feature>
<dbReference type="PANTHER" id="PTHR43744">
    <property type="entry name" value="ABC TRANSPORTER PERMEASE PROTEIN MG189-RELATED-RELATED"/>
    <property type="match status" value="1"/>
</dbReference>
<dbReference type="SUPFAM" id="SSF161098">
    <property type="entry name" value="MetI-like"/>
    <property type="match status" value="1"/>
</dbReference>
<sequence length="293" mass="31098">MAHATRGAGTTGAARRGRVPHGKGLIAGHVAAWTYALLLLVPLYYLVVSSLKDNQRVLTDPFGLPTQWLTDNFVRAWELAALGPALGSSALITLGAEAISLLLAFPAAYGLARSGGRTAAVVEKVFALGFLIPAFAALVPTVLLAVELGMFQTRAFLVLFLPATSLPLSVILLTQFLRTIPAELEESALMDGAGRLTVLLRVYLPLSVPGVVTVAILNFLGFWNEYLFSLVILGPDPDLRTVQVALPSLTSAVMVQYGILSAACLITLAPVYVVYTALQRRMEAALVEGAVKS</sequence>
<dbReference type="EMBL" id="JAGSMN010000043">
    <property type="protein sequence ID" value="MBR7671861.1"/>
    <property type="molecule type" value="Genomic_DNA"/>
</dbReference>
<dbReference type="Proteomes" id="UP000675554">
    <property type="component" value="Unassembled WGS sequence"/>
</dbReference>
<protein>
    <submittedName>
        <fullName evidence="9">Carbohydrate ABC transporter permease</fullName>
    </submittedName>
</protein>
<evidence type="ECO:0000313" key="10">
    <source>
        <dbReference type="Proteomes" id="UP000675554"/>
    </source>
</evidence>
<dbReference type="GO" id="GO:0055085">
    <property type="term" value="P:transmembrane transport"/>
    <property type="evidence" value="ECO:0007669"/>
    <property type="project" value="InterPro"/>
</dbReference>
<keyword evidence="4 7" id="KW-0812">Transmembrane</keyword>
<dbReference type="PANTHER" id="PTHR43744:SF12">
    <property type="entry name" value="ABC TRANSPORTER PERMEASE PROTEIN MG189-RELATED"/>
    <property type="match status" value="1"/>
</dbReference>
<dbReference type="AlphaFoldDB" id="A0A8T4III6"/>
<dbReference type="Gene3D" id="1.10.3720.10">
    <property type="entry name" value="MetI-like"/>
    <property type="match status" value="1"/>
</dbReference>
<dbReference type="Pfam" id="PF00528">
    <property type="entry name" value="BPD_transp_1"/>
    <property type="match status" value="1"/>
</dbReference>
<keyword evidence="6 7" id="KW-0472">Membrane</keyword>
<evidence type="ECO:0000313" key="9">
    <source>
        <dbReference type="EMBL" id="MBR7671861.1"/>
    </source>
</evidence>
<comment type="similarity">
    <text evidence="7">Belongs to the binding-protein-dependent transport system permease family.</text>
</comment>
<evidence type="ECO:0000256" key="7">
    <source>
        <dbReference type="RuleBase" id="RU363032"/>
    </source>
</evidence>
<dbReference type="InterPro" id="IPR035906">
    <property type="entry name" value="MetI-like_sf"/>
</dbReference>
<comment type="subcellular location">
    <subcellularLocation>
        <location evidence="1 7">Cell membrane</location>
        <topology evidence="1 7">Multi-pass membrane protein</topology>
    </subcellularLocation>
</comment>
<evidence type="ECO:0000256" key="5">
    <source>
        <dbReference type="ARBA" id="ARBA00022989"/>
    </source>
</evidence>
<name>A0A8T4III6_9ACTN</name>
<comment type="caution">
    <text evidence="9">The sequence shown here is derived from an EMBL/GenBank/DDBJ whole genome shotgun (WGS) entry which is preliminary data.</text>
</comment>
<feature type="transmembrane region" description="Helical" evidence="7">
    <location>
        <begin position="90"/>
        <end position="112"/>
    </location>
</feature>
<proteinExistence type="inferred from homology"/>
<evidence type="ECO:0000259" key="8">
    <source>
        <dbReference type="PROSITE" id="PS50928"/>
    </source>
</evidence>
<dbReference type="CDD" id="cd06261">
    <property type="entry name" value="TM_PBP2"/>
    <property type="match status" value="1"/>
</dbReference>
<gene>
    <name evidence="9" type="ORF">KDA82_02165</name>
</gene>
<keyword evidence="3" id="KW-1003">Cell membrane</keyword>
<keyword evidence="2 7" id="KW-0813">Transport</keyword>
<feature type="transmembrane region" description="Helical" evidence="7">
    <location>
        <begin position="198"/>
        <end position="223"/>
    </location>
</feature>